<keyword evidence="3" id="KW-1185">Reference proteome</keyword>
<proteinExistence type="predicted"/>
<gene>
    <name evidence="2" type="ORF">BU52_27745</name>
</gene>
<keyword evidence="1" id="KW-0472">Membrane</keyword>
<name>A0A081XK42_STRTO</name>
<keyword evidence="1" id="KW-1133">Transmembrane helix</keyword>
<feature type="transmembrane region" description="Helical" evidence="1">
    <location>
        <begin position="144"/>
        <end position="170"/>
    </location>
</feature>
<keyword evidence="1" id="KW-0812">Transmembrane</keyword>
<sequence length="199" mass="21832">MARTHGARPRGVRLWRWRRNPLRRRSDLVEAWLTLATLVLALLIGAFAGLTAADVVDGSLDDRRERTRPVQAVLVEDARDAPAAPVAEDGDGGVWAKVRWTDPQGTAHTGRAEVAPDSRAGSEVTVWNDTAGRLVSAPPVGAEAGFQVVMAGVTVALATGGLVVLGGWLVRYRLQWRRLAEWEAEWRQVEPSWRKRMTG</sequence>
<dbReference type="Proteomes" id="UP000028341">
    <property type="component" value="Unassembled WGS sequence"/>
</dbReference>
<dbReference type="InterPro" id="IPR039708">
    <property type="entry name" value="MT1774/Rv1733c-like"/>
</dbReference>
<dbReference type="eggNOG" id="ENOG50346AD">
    <property type="taxonomic scope" value="Bacteria"/>
</dbReference>
<dbReference type="RefSeq" id="WP_037939111.1">
    <property type="nucleotide sequence ID" value="NZ_JBFADL010000061.1"/>
</dbReference>
<organism evidence="2 3">
    <name type="scientific">Streptomyces toyocaensis</name>
    <dbReference type="NCBI Taxonomy" id="55952"/>
    <lineage>
        <taxon>Bacteria</taxon>
        <taxon>Bacillati</taxon>
        <taxon>Actinomycetota</taxon>
        <taxon>Actinomycetes</taxon>
        <taxon>Kitasatosporales</taxon>
        <taxon>Streptomycetaceae</taxon>
        <taxon>Streptomyces</taxon>
    </lineage>
</organism>
<dbReference type="PANTHER" id="PTHR42305">
    <property type="entry name" value="MEMBRANE PROTEIN RV1733C-RELATED"/>
    <property type="match status" value="1"/>
</dbReference>
<dbReference type="OrthoDB" id="4213157at2"/>
<dbReference type="AlphaFoldDB" id="A0A081XK42"/>
<dbReference type="EMBL" id="JFCB01000032">
    <property type="protein sequence ID" value="KES03915.1"/>
    <property type="molecule type" value="Genomic_DNA"/>
</dbReference>
<accession>A0A081XK42</accession>
<comment type="caution">
    <text evidence="2">The sequence shown here is derived from an EMBL/GenBank/DDBJ whole genome shotgun (WGS) entry which is preliminary data.</text>
</comment>
<evidence type="ECO:0000256" key="1">
    <source>
        <dbReference type="SAM" id="Phobius"/>
    </source>
</evidence>
<dbReference type="PANTHER" id="PTHR42305:SF1">
    <property type="entry name" value="MEMBRANE PROTEIN RV1733C-RELATED"/>
    <property type="match status" value="1"/>
</dbReference>
<reference evidence="2 3" key="1">
    <citation type="submission" date="2014-02" db="EMBL/GenBank/DDBJ databases">
        <title>The genome announcement of Streptomyces toyocaensis NRRL15009.</title>
        <authorList>
            <person name="Hong H.-J."/>
            <person name="Kwun M.J."/>
        </authorList>
    </citation>
    <scope>NUCLEOTIDE SEQUENCE [LARGE SCALE GENOMIC DNA]</scope>
    <source>
        <strain evidence="2 3">NRRL 15009</strain>
    </source>
</reference>
<dbReference type="STRING" id="55952.BU52_27745"/>
<protein>
    <submittedName>
        <fullName evidence="2">Membrane protein</fullName>
    </submittedName>
</protein>
<evidence type="ECO:0000313" key="3">
    <source>
        <dbReference type="Proteomes" id="UP000028341"/>
    </source>
</evidence>
<evidence type="ECO:0000313" key="2">
    <source>
        <dbReference type="EMBL" id="KES03915.1"/>
    </source>
</evidence>